<evidence type="ECO:0000256" key="2">
    <source>
        <dbReference type="ARBA" id="ARBA00022723"/>
    </source>
</evidence>
<dbReference type="EMBL" id="RCMG01000564">
    <property type="protein sequence ID" value="KAG2852080.1"/>
    <property type="molecule type" value="Genomic_DNA"/>
</dbReference>
<dbReference type="PRINTS" id="PR00405">
    <property type="entry name" value="REVINTRACTNG"/>
</dbReference>
<keyword evidence="1" id="KW-0343">GTPase activation</keyword>
<evidence type="ECO:0000313" key="12">
    <source>
        <dbReference type="EMBL" id="KAG3215598.1"/>
    </source>
</evidence>
<dbReference type="Proteomes" id="UP000760860">
    <property type="component" value="Unassembled WGS sequence"/>
</dbReference>
<keyword evidence="2" id="KW-0479">Metal-binding</keyword>
<name>A0A329RN35_9STRA</name>
<dbReference type="PROSITE" id="PS50115">
    <property type="entry name" value="ARFGAP"/>
    <property type="match status" value="1"/>
</dbReference>
<accession>A0A329RN35</accession>
<dbReference type="SUPFAM" id="SSF57863">
    <property type="entry name" value="ArfGap/RecO-like zinc finger"/>
    <property type="match status" value="1"/>
</dbReference>
<feature type="region of interest" description="Disordered" evidence="6">
    <location>
        <begin position="265"/>
        <end position="289"/>
    </location>
</feature>
<evidence type="ECO:0000256" key="6">
    <source>
        <dbReference type="SAM" id="MobiDB-lite"/>
    </source>
</evidence>
<dbReference type="STRING" id="29920.A0A329RN35"/>
<feature type="compositionally biased region" description="Low complexity" evidence="6">
    <location>
        <begin position="381"/>
        <end position="417"/>
    </location>
</feature>
<dbReference type="EMBL" id="RCML01000132">
    <property type="protein sequence ID" value="KAG2989550.1"/>
    <property type="molecule type" value="Genomic_DNA"/>
</dbReference>
<comment type="caution">
    <text evidence="13">The sequence shown here is derived from an EMBL/GenBank/DDBJ whole genome shotgun (WGS) entry which is preliminary data.</text>
</comment>
<feature type="compositionally biased region" description="Polar residues" evidence="6">
    <location>
        <begin position="174"/>
        <end position="186"/>
    </location>
</feature>
<dbReference type="SMART" id="SM00105">
    <property type="entry name" value="ArfGap"/>
    <property type="match status" value="1"/>
</dbReference>
<evidence type="ECO:0000313" key="11">
    <source>
        <dbReference type="EMBL" id="KAG2989550.1"/>
    </source>
</evidence>
<dbReference type="Gene3D" id="1.10.220.150">
    <property type="entry name" value="Arf GTPase activating protein"/>
    <property type="match status" value="1"/>
</dbReference>
<dbReference type="GO" id="GO:0005737">
    <property type="term" value="C:cytoplasm"/>
    <property type="evidence" value="ECO:0007669"/>
    <property type="project" value="TreeGrafter"/>
</dbReference>
<feature type="domain" description="Arf-GAP" evidence="7">
    <location>
        <begin position="17"/>
        <end position="141"/>
    </location>
</feature>
<keyword evidence="14" id="KW-1185">Reference proteome</keyword>
<organism evidence="13 14">
    <name type="scientific">Phytophthora cactorum</name>
    <dbReference type="NCBI Taxonomy" id="29920"/>
    <lineage>
        <taxon>Eukaryota</taxon>
        <taxon>Sar</taxon>
        <taxon>Stramenopiles</taxon>
        <taxon>Oomycota</taxon>
        <taxon>Peronosporomycetes</taxon>
        <taxon>Peronosporales</taxon>
        <taxon>Peronosporaceae</taxon>
        <taxon>Phytophthora</taxon>
    </lineage>
</organism>
<feature type="region of interest" description="Disordered" evidence="6">
    <location>
        <begin position="381"/>
        <end position="429"/>
    </location>
</feature>
<dbReference type="PANTHER" id="PTHR45705:SF1">
    <property type="entry name" value="FI20236P1"/>
    <property type="match status" value="1"/>
</dbReference>
<evidence type="ECO:0000256" key="3">
    <source>
        <dbReference type="ARBA" id="ARBA00022771"/>
    </source>
</evidence>
<dbReference type="InterPro" id="IPR001164">
    <property type="entry name" value="ArfGAP_dom"/>
</dbReference>
<dbReference type="VEuPathDB" id="FungiDB:PC110_g18835"/>
<dbReference type="Proteomes" id="UP000736787">
    <property type="component" value="Unassembled WGS sequence"/>
</dbReference>
<reference evidence="13 14" key="1">
    <citation type="submission" date="2018-01" db="EMBL/GenBank/DDBJ databases">
        <title>Draft genome of the strawberry crown rot pathogen Phytophthora cactorum.</title>
        <authorList>
            <person name="Armitage A.D."/>
            <person name="Lysoe E."/>
            <person name="Nellist C.F."/>
            <person name="Harrison R.J."/>
            <person name="Brurberg M.B."/>
        </authorList>
    </citation>
    <scope>NUCLEOTIDE SEQUENCE [LARGE SCALE GENOMIC DNA]</scope>
    <source>
        <strain evidence="13 14">10300</strain>
    </source>
</reference>
<dbReference type="EMBL" id="MJFZ01000840">
    <property type="protein sequence ID" value="RAW24742.1"/>
    <property type="molecule type" value="Genomic_DNA"/>
</dbReference>
<dbReference type="InterPro" id="IPR038508">
    <property type="entry name" value="ArfGAP_dom_sf"/>
</dbReference>
<dbReference type="EMBL" id="RCMI01000476">
    <property type="protein sequence ID" value="KAG2909081.1"/>
    <property type="molecule type" value="Genomic_DNA"/>
</dbReference>
<evidence type="ECO:0000313" key="9">
    <source>
        <dbReference type="EMBL" id="KAG2909081.1"/>
    </source>
</evidence>
<dbReference type="PANTHER" id="PTHR45705">
    <property type="entry name" value="FI20236P1"/>
    <property type="match status" value="1"/>
</dbReference>
<dbReference type="GO" id="GO:0005096">
    <property type="term" value="F:GTPase activator activity"/>
    <property type="evidence" value="ECO:0007669"/>
    <property type="project" value="UniProtKB-KW"/>
</dbReference>
<dbReference type="InterPro" id="IPR037278">
    <property type="entry name" value="ARFGAP/RecO"/>
</dbReference>
<evidence type="ECO:0000256" key="5">
    <source>
        <dbReference type="PROSITE-ProRule" id="PRU00288"/>
    </source>
</evidence>
<dbReference type="EMBL" id="RCMV01000546">
    <property type="protein sequence ID" value="KAG3215598.1"/>
    <property type="molecule type" value="Genomic_DNA"/>
</dbReference>
<dbReference type="Pfam" id="PF01412">
    <property type="entry name" value="ArfGap"/>
    <property type="match status" value="1"/>
</dbReference>
<feature type="region of interest" description="Disordered" evidence="6">
    <location>
        <begin position="131"/>
        <end position="187"/>
    </location>
</feature>
<reference evidence="8" key="2">
    <citation type="submission" date="2018-10" db="EMBL/GenBank/DDBJ databases">
        <title>Effector identification in a new, highly contiguous assembly of the strawberry crown rot pathogen Phytophthora cactorum.</title>
        <authorList>
            <person name="Armitage A.D."/>
            <person name="Nellist C.F."/>
            <person name="Bates H."/>
            <person name="Vickerstaff R.J."/>
            <person name="Harrison R.J."/>
        </authorList>
    </citation>
    <scope>NUCLEOTIDE SEQUENCE</scope>
    <source>
        <strain evidence="8">15-7</strain>
        <strain evidence="9">4032</strain>
        <strain evidence="10">4040</strain>
        <strain evidence="11">P415</strain>
        <strain evidence="12">P421</strain>
    </source>
</reference>
<evidence type="ECO:0000313" key="14">
    <source>
        <dbReference type="Proteomes" id="UP000251314"/>
    </source>
</evidence>
<dbReference type="Proteomes" id="UP000774804">
    <property type="component" value="Unassembled WGS sequence"/>
</dbReference>
<evidence type="ECO:0000259" key="7">
    <source>
        <dbReference type="PROSITE" id="PS50115"/>
    </source>
</evidence>
<dbReference type="GO" id="GO:0008270">
    <property type="term" value="F:zinc ion binding"/>
    <property type="evidence" value="ECO:0007669"/>
    <property type="project" value="UniProtKB-KW"/>
</dbReference>
<dbReference type="AlphaFoldDB" id="A0A329RN35"/>
<evidence type="ECO:0000313" key="13">
    <source>
        <dbReference type="EMBL" id="RAW24742.1"/>
    </source>
</evidence>
<gene>
    <name evidence="13" type="ORF">PC110_g18835</name>
    <name evidence="8" type="ORF">PC113_g15345</name>
    <name evidence="9" type="ORF">PC115_g13374</name>
    <name evidence="10" type="ORF">PC117_g6955</name>
    <name evidence="11" type="ORF">PC118_g6117</name>
    <name evidence="12" type="ORF">PC129_g13523</name>
</gene>
<dbReference type="CDD" id="cd08204">
    <property type="entry name" value="ArfGap"/>
    <property type="match status" value="1"/>
</dbReference>
<feature type="compositionally biased region" description="Basic and acidic residues" evidence="6">
    <location>
        <begin position="131"/>
        <end position="142"/>
    </location>
</feature>
<evidence type="ECO:0000313" key="8">
    <source>
        <dbReference type="EMBL" id="KAG2852080.1"/>
    </source>
</evidence>
<proteinExistence type="predicted"/>
<evidence type="ECO:0000256" key="1">
    <source>
        <dbReference type="ARBA" id="ARBA00022468"/>
    </source>
</evidence>
<dbReference type="InterPro" id="IPR051718">
    <property type="entry name" value="ARF_GTPase-activating"/>
</dbReference>
<dbReference type="Proteomes" id="UP000735874">
    <property type="component" value="Unassembled WGS sequence"/>
</dbReference>
<dbReference type="Proteomes" id="UP000251314">
    <property type="component" value="Unassembled WGS sequence"/>
</dbReference>
<dbReference type="OrthoDB" id="10266696at2759"/>
<feature type="compositionally biased region" description="Polar residues" evidence="6">
    <location>
        <begin position="418"/>
        <end position="429"/>
    </location>
</feature>
<sequence length="429" mass="47513">MSRSGGARAPDDQTKLKKQLNELMKLEENKFCADCGCRGPRWASINLGVFICIACSGIHRSLGVHLTFVRSVNLDSWTPDQVQQMQRWGNGRAKAYYEANVPRDYRIPTEHSSVRDKEMWIRDKYERKRFAGEAPRESEDRGARRKKHSSSEEEEEPRQRRKDKERTNSRHGSRTASREATPTQPAVTKDILTFDVFSAPAPASKPAPSLVDAAPVAAAPKQDEWASFGGSSNAQAGFKDAFAPQPPAPADQHVNKMANIMASFGSSTQPQQQQNAFPPQQQQNAFPPQQGMAPAPMMGMQMNGMNGMNMMAPRPMGMNMPMSMPMGGPQGFMNPMMGQPNMMGYPMQNQMFGAPQQNGMMMGGAAPMGFQGQPMGMNPMGMQMNQGGFQQPQQHQGGFQQQQQHQQQQQQRPPQQQAGGLNQSFVNFG</sequence>
<dbReference type="Proteomes" id="UP000697107">
    <property type="component" value="Unassembled WGS sequence"/>
</dbReference>
<feature type="compositionally biased region" description="Low complexity" evidence="6">
    <location>
        <begin position="269"/>
        <end position="289"/>
    </location>
</feature>
<dbReference type="FunFam" id="1.10.220.150:FF:000009">
    <property type="entry name" value="stromal membrane-associated protein 1 isoform X1"/>
    <property type="match status" value="1"/>
</dbReference>
<keyword evidence="4" id="KW-0862">Zinc</keyword>
<dbReference type="EMBL" id="RCMK01000137">
    <property type="protein sequence ID" value="KAG2947259.1"/>
    <property type="molecule type" value="Genomic_DNA"/>
</dbReference>
<evidence type="ECO:0000313" key="10">
    <source>
        <dbReference type="EMBL" id="KAG2947259.1"/>
    </source>
</evidence>
<keyword evidence="3 5" id="KW-0863">Zinc-finger</keyword>
<protein>
    <recommendedName>
        <fullName evidence="7">Arf-GAP domain-containing protein</fullName>
    </recommendedName>
</protein>
<evidence type="ECO:0000256" key="4">
    <source>
        <dbReference type="ARBA" id="ARBA00022833"/>
    </source>
</evidence>